<protein>
    <submittedName>
        <fullName evidence="1">Uncharacterized protein</fullName>
    </submittedName>
</protein>
<gene>
    <name evidence="1" type="ORF">L195_g037241</name>
</gene>
<proteinExistence type="predicted"/>
<evidence type="ECO:0000313" key="1">
    <source>
        <dbReference type="EMBL" id="PNX81224.1"/>
    </source>
</evidence>
<reference evidence="1 2" key="1">
    <citation type="journal article" date="2014" name="Am. J. Bot.">
        <title>Genome assembly and annotation for red clover (Trifolium pratense; Fabaceae).</title>
        <authorList>
            <person name="Istvanek J."/>
            <person name="Jaros M."/>
            <person name="Krenek A."/>
            <person name="Repkova J."/>
        </authorList>
    </citation>
    <scope>NUCLEOTIDE SEQUENCE [LARGE SCALE GENOMIC DNA]</scope>
    <source>
        <strain evidence="2">cv. Tatra</strain>
        <tissue evidence="1">Young leaves</tissue>
    </source>
</reference>
<reference evidence="1 2" key="2">
    <citation type="journal article" date="2017" name="Front. Plant Sci.">
        <title>Gene Classification and Mining of Molecular Markers Useful in Red Clover (Trifolium pratense) Breeding.</title>
        <authorList>
            <person name="Istvanek J."/>
            <person name="Dluhosova J."/>
            <person name="Dluhos P."/>
            <person name="Patkova L."/>
            <person name="Nedelnik J."/>
            <person name="Repkova J."/>
        </authorList>
    </citation>
    <scope>NUCLEOTIDE SEQUENCE [LARGE SCALE GENOMIC DNA]</scope>
    <source>
        <strain evidence="2">cv. Tatra</strain>
        <tissue evidence="1">Young leaves</tissue>
    </source>
</reference>
<dbReference type="AlphaFoldDB" id="A0A2K3LRQ4"/>
<comment type="caution">
    <text evidence="1">The sequence shown here is derived from an EMBL/GenBank/DDBJ whole genome shotgun (WGS) entry which is preliminary data.</text>
</comment>
<name>A0A2K3LRQ4_TRIPR</name>
<dbReference type="Proteomes" id="UP000236291">
    <property type="component" value="Unassembled WGS sequence"/>
</dbReference>
<organism evidence="1 2">
    <name type="scientific">Trifolium pratense</name>
    <name type="common">Red clover</name>
    <dbReference type="NCBI Taxonomy" id="57577"/>
    <lineage>
        <taxon>Eukaryota</taxon>
        <taxon>Viridiplantae</taxon>
        <taxon>Streptophyta</taxon>
        <taxon>Embryophyta</taxon>
        <taxon>Tracheophyta</taxon>
        <taxon>Spermatophyta</taxon>
        <taxon>Magnoliopsida</taxon>
        <taxon>eudicotyledons</taxon>
        <taxon>Gunneridae</taxon>
        <taxon>Pentapetalae</taxon>
        <taxon>rosids</taxon>
        <taxon>fabids</taxon>
        <taxon>Fabales</taxon>
        <taxon>Fabaceae</taxon>
        <taxon>Papilionoideae</taxon>
        <taxon>50 kb inversion clade</taxon>
        <taxon>NPAAA clade</taxon>
        <taxon>Hologalegina</taxon>
        <taxon>IRL clade</taxon>
        <taxon>Trifolieae</taxon>
        <taxon>Trifolium</taxon>
    </lineage>
</organism>
<dbReference type="EMBL" id="ASHM01039493">
    <property type="protein sequence ID" value="PNX81224.1"/>
    <property type="molecule type" value="Genomic_DNA"/>
</dbReference>
<feature type="non-terminal residue" evidence="1">
    <location>
        <position position="96"/>
    </location>
</feature>
<evidence type="ECO:0000313" key="2">
    <source>
        <dbReference type="Proteomes" id="UP000236291"/>
    </source>
</evidence>
<accession>A0A2K3LRQ4</accession>
<sequence length="96" mass="10245">MFSVVTEKSEAGRKDIFDNMACLELFYKTLESYVISEPEVEHVDSGGGEGVHSAGNTLGSKKDVSAVVVGVSAHISVHDEDVTSVWGANNDAVMEQ</sequence>